<evidence type="ECO:0000313" key="2">
    <source>
        <dbReference type="EMBL" id="MCS0499893.1"/>
    </source>
</evidence>
<organism evidence="2 3">
    <name type="scientific">Protaetiibacter mangrovi</name>
    <dbReference type="NCBI Taxonomy" id="2970926"/>
    <lineage>
        <taxon>Bacteria</taxon>
        <taxon>Bacillati</taxon>
        <taxon>Actinomycetota</taxon>
        <taxon>Actinomycetes</taxon>
        <taxon>Micrococcales</taxon>
        <taxon>Microbacteriaceae</taxon>
        <taxon>Protaetiibacter</taxon>
    </lineage>
</organism>
<comment type="caution">
    <text evidence="2">The sequence shown here is derived from an EMBL/GenBank/DDBJ whole genome shotgun (WGS) entry which is preliminary data.</text>
</comment>
<feature type="transmembrane region" description="Helical" evidence="1">
    <location>
        <begin position="58"/>
        <end position="77"/>
    </location>
</feature>
<gene>
    <name evidence="2" type="ORF">NUH29_10065</name>
</gene>
<evidence type="ECO:0000256" key="1">
    <source>
        <dbReference type="SAM" id="Phobius"/>
    </source>
</evidence>
<feature type="transmembrane region" description="Helical" evidence="1">
    <location>
        <begin position="120"/>
        <end position="140"/>
    </location>
</feature>
<keyword evidence="1" id="KW-0812">Transmembrane</keyword>
<dbReference type="RefSeq" id="WP_258798979.1">
    <property type="nucleotide sequence ID" value="NZ_JANTHX010000007.1"/>
</dbReference>
<evidence type="ECO:0008006" key="4">
    <source>
        <dbReference type="Google" id="ProtNLM"/>
    </source>
</evidence>
<sequence length="174" mass="18734">MTDIPDVSADGSTLHEREERAAHLKERIYVTFAALAIIMGMLDHHLEPGQAMRTLGVTILGLLVAVFVADVISLVVVHERPLTRREWRVALRTSFGAVGSLALPFVFLGLAALGVWSTDAALRASEIALIAALAGIGWIAIRKLQLRWWQRLFAITAEAAVGAAVVGLQVLAHG</sequence>
<dbReference type="Proteomes" id="UP001205337">
    <property type="component" value="Unassembled WGS sequence"/>
</dbReference>
<accession>A0ABT1ZGQ1</accession>
<proteinExistence type="predicted"/>
<dbReference type="EMBL" id="JANTHX010000007">
    <property type="protein sequence ID" value="MCS0499893.1"/>
    <property type="molecule type" value="Genomic_DNA"/>
</dbReference>
<reference evidence="2 3" key="1">
    <citation type="submission" date="2022-08" db="EMBL/GenBank/DDBJ databases">
        <authorList>
            <person name="Li F."/>
        </authorList>
    </citation>
    <scope>NUCLEOTIDE SEQUENCE [LARGE SCALE GENOMIC DNA]</scope>
    <source>
        <strain evidence="2 3">10F1B-8-1</strain>
    </source>
</reference>
<keyword evidence="3" id="KW-1185">Reference proteome</keyword>
<evidence type="ECO:0000313" key="3">
    <source>
        <dbReference type="Proteomes" id="UP001205337"/>
    </source>
</evidence>
<keyword evidence="1" id="KW-1133">Transmembrane helix</keyword>
<protein>
    <recommendedName>
        <fullName evidence="4">Integral membrane protein</fullName>
    </recommendedName>
</protein>
<feature type="transmembrane region" description="Helical" evidence="1">
    <location>
        <begin position="89"/>
        <end position="114"/>
    </location>
</feature>
<name>A0ABT1ZGQ1_9MICO</name>
<keyword evidence="1" id="KW-0472">Membrane</keyword>
<feature type="transmembrane region" description="Helical" evidence="1">
    <location>
        <begin position="152"/>
        <end position="172"/>
    </location>
</feature>
<feature type="transmembrane region" description="Helical" evidence="1">
    <location>
        <begin position="28"/>
        <end position="46"/>
    </location>
</feature>